<dbReference type="NCBIfam" id="TIGR01003">
    <property type="entry name" value="PTS_HPr_family"/>
    <property type="match status" value="1"/>
</dbReference>
<evidence type="ECO:0000259" key="5">
    <source>
        <dbReference type="PROSITE" id="PS51350"/>
    </source>
</evidence>
<dbReference type="SUPFAM" id="SSF55594">
    <property type="entry name" value="HPr-like"/>
    <property type="match status" value="1"/>
</dbReference>
<comment type="subcellular location">
    <subcellularLocation>
        <location evidence="1">Cytoplasm</location>
    </subcellularLocation>
</comment>
<dbReference type="Gene3D" id="3.30.1340.10">
    <property type="entry name" value="HPr-like"/>
    <property type="match status" value="1"/>
</dbReference>
<proteinExistence type="inferred from homology"/>
<dbReference type="PRINTS" id="PR00107">
    <property type="entry name" value="PHOSPHOCPHPR"/>
</dbReference>
<evidence type="ECO:0000256" key="3">
    <source>
        <dbReference type="ARBA" id="ARBA00022490"/>
    </source>
</evidence>
<evidence type="ECO:0000256" key="4">
    <source>
        <dbReference type="ARBA" id="ARBA00022683"/>
    </source>
</evidence>
<dbReference type="PANTHER" id="PTHR33705:SF2">
    <property type="entry name" value="PHOSPHOCARRIER PROTEIN NPR"/>
    <property type="match status" value="1"/>
</dbReference>
<comment type="similarity">
    <text evidence="2">Belongs to the HPr family.</text>
</comment>
<dbReference type="InterPro" id="IPR050399">
    <property type="entry name" value="HPr"/>
</dbReference>
<dbReference type="InterPro" id="IPR000032">
    <property type="entry name" value="HPr-like"/>
</dbReference>
<evidence type="ECO:0000256" key="1">
    <source>
        <dbReference type="ARBA" id="ARBA00004496"/>
    </source>
</evidence>
<dbReference type="PROSITE" id="PS51350">
    <property type="entry name" value="PTS_HPR_DOM"/>
    <property type="match status" value="1"/>
</dbReference>
<evidence type="ECO:0000313" key="7">
    <source>
        <dbReference type="Proteomes" id="UP000623250"/>
    </source>
</evidence>
<dbReference type="PROSITE" id="PS00369">
    <property type="entry name" value="PTS_HPR_HIS"/>
    <property type="match status" value="1"/>
</dbReference>
<dbReference type="CDD" id="cd00367">
    <property type="entry name" value="PTS-HPr_like"/>
    <property type="match status" value="1"/>
</dbReference>
<reference evidence="6 7" key="1">
    <citation type="submission" date="2020-12" db="EMBL/GenBank/DDBJ databases">
        <title>Revised draft genomes of Rhodomicrobium vannielii ATCC 17100 and Rhodomicrobium udaipurense JA643.</title>
        <authorList>
            <person name="Conners E.M."/>
            <person name="Davenport E.J."/>
            <person name="Bose A."/>
        </authorList>
    </citation>
    <scope>NUCLEOTIDE SEQUENCE [LARGE SCALE GENOMIC DNA]</scope>
    <source>
        <strain evidence="6 7">JA643</strain>
    </source>
</reference>
<keyword evidence="3" id="KW-0963">Cytoplasm</keyword>
<dbReference type="Pfam" id="PF00381">
    <property type="entry name" value="PTS-HPr"/>
    <property type="match status" value="1"/>
</dbReference>
<sequence>MPKTSARQKPRTLGADGIYQCLAEVTIVNKRGLHARASAAFVKAAEKFDAEVTVLKDDQKVCGSSIMGLMMLGAGPGTILSIETEGPEAEEALEALTALIEAGFHETD</sequence>
<feature type="domain" description="HPr" evidence="5">
    <location>
        <begin position="20"/>
        <end position="107"/>
    </location>
</feature>
<dbReference type="Proteomes" id="UP000623250">
    <property type="component" value="Unassembled WGS sequence"/>
</dbReference>
<dbReference type="PANTHER" id="PTHR33705">
    <property type="entry name" value="PHOSPHOCARRIER PROTEIN HPR"/>
    <property type="match status" value="1"/>
</dbReference>
<organism evidence="6 7">
    <name type="scientific">Rhodomicrobium udaipurense</name>
    <dbReference type="NCBI Taxonomy" id="1202716"/>
    <lineage>
        <taxon>Bacteria</taxon>
        <taxon>Pseudomonadati</taxon>
        <taxon>Pseudomonadota</taxon>
        <taxon>Alphaproteobacteria</taxon>
        <taxon>Hyphomicrobiales</taxon>
        <taxon>Hyphomicrobiaceae</taxon>
        <taxon>Rhodomicrobium</taxon>
    </lineage>
</organism>
<dbReference type="EMBL" id="JAEMUK010000085">
    <property type="protein sequence ID" value="MBJ7545107.1"/>
    <property type="molecule type" value="Genomic_DNA"/>
</dbReference>
<gene>
    <name evidence="6" type="ORF">JDN41_16250</name>
</gene>
<protein>
    <submittedName>
        <fullName evidence="6">HPr family phosphocarrier protein</fullName>
    </submittedName>
</protein>
<name>A0A8I1GJR6_9HYPH</name>
<keyword evidence="4" id="KW-0598">Phosphotransferase system</keyword>
<dbReference type="GO" id="GO:0005737">
    <property type="term" value="C:cytoplasm"/>
    <property type="evidence" value="ECO:0007669"/>
    <property type="project" value="UniProtKB-SubCell"/>
</dbReference>
<dbReference type="AlphaFoldDB" id="A0A8I1GJR6"/>
<dbReference type="InterPro" id="IPR001020">
    <property type="entry name" value="PTS_HPr_His_P_site"/>
</dbReference>
<keyword evidence="7" id="KW-1185">Reference proteome</keyword>
<accession>A0A8I1GJR6</accession>
<evidence type="ECO:0000313" key="6">
    <source>
        <dbReference type="EMBL" id="MBJ7545107.1"/>
    </source>
</evidence>
<comment type="caution">
    <text evidence="6">The sequence shown here is derived from an EMBL/GenBank/DDBJ whole genome shotgun (WGS) entry which is preliminary data.</text>
</comment>
<dbReference type="GO" id="GO:0009401">
    <property type="term" value="P:phosphoenolpyruvate-dependent sugar phosphotransferase system"/>
    <property type="evidence" value="ECO:0007669"/>
    <property type="project" value="UniProtKB-KW"/>
</dbReference>
<dbReference type="InterPro" id="IPR035895">
    <property type="entry name" value="HPr-like_sf"/>
</dbReference>
<evidence type="ECO:0000256" key="2">
    <source>
        <dbReference type="ARBA" id="ARBA00010736"/>
    </source>
</evidence>